<dbReference type="OrthoDB" id="9779184at2"/>
<evidence type="ECO:0000259" key="1">
    <source>
        <dbReference type="Pfam" id="PF01261"/>
    </source>
</evidence>
<protein>
    <submittedName>
        <fullName evidence="2">Sugar phosphate isomerase/epimerase</fullName>
    </submittedName>
</protein>
<name>A0A4V1QUM6_9FIRM</name>
<dbReference type="EMBL" id="SDOZ01000005">
    <property type="protein sequence ID" value="RXZ57960.1"/>
    <property type="molecule type" value="Genomic_DNA"/>
</dbReference>
<dbReference type="InterPro" id="IPR013022">
    <property type="entry name" value="Xyl_isomerase-like_TIM-brl"/>
</dbReference>
<dbReference type="InterPro" id="IPR050312">
    <property type="entry name" value="IolE/XylAMocC-like"/>
</dbReference>
<sequence length="320" mass="35948">MKLAVFSPVFGNRSLEEALRYLSAKGVDGLELGAGGYPGKAHADILELKSDPRKIAELKALFDKYNLEICALSVHGNGVHPQKAIAKIATEELEAAIEVAPKLGVKKIVTFSGCPGDGKGDMPNWVTCAWPNEYRDVLEYQWNEVLIPYWKKYAQRAKDNGVQICFEMHPGFCVYNPETLLKLRAAAGDALGANLDPSHLLWQGIDIVSAIRYLGKALFYFHAKDTALDRENVARNGVLDSKPYENEAERSWIFRTVGYGSDEKFWKDVISALRIAGYDDYLSIEHEDSLMTQTEGLDKAIEFMQRVMIREPRTNGLWWV</sequence>
<organism evidence="2 3">
    <name type="scientific">Candidatus Borkfalkia ceftriaxoniphila</name>
    <dbReference type="NCBI Taxonomy" id="2508949"/>
    <lineage>
        <taxon>Bacteria</taxon>
        <taxon>Bacillati</taxon>
        <taxon>Bacillota</taxon>
        <taxon>Clostridia</taxon>
        <taxon>Christensenellales</taxon>
        <taxon>Christensenellaceae</taxon>
        <taxon>Candidatus Borkfalkia</taxon>
    </lineage>
</organism>
<reference evidence="2 3" key="1">
    <citation type="journal article" date="2019" name="Gut">
        <title>Antibiotics-induced monodominance of a novel gut bacterial order.</title>
        <authorList>
            <person name="Hildebrand F."/>
            <person name="Moitinho-Silva L."/>
            <person name="Blasche S."/>
            <person name="Jahn M.T."/>
            <person name="Gossmann T.I."/>
            <person name="Heuerta-Cepas J."/>
            <person name="Hercog R."/>
            <person name="Luetge M."/>
            <person name="Bahram M."/>
            <person name="Pryszlak A."/>
            <person name="Alves R.J."/>
            <person name="Waszak S.M."/>
            <person name="Zhu A."/>
            <person name="Ye L."/>
            <person name="Costea P.I."/>
            <person name="Aalvink S."/>
            <person name="Belzer C."/>
            <person name="Forslund S.K."/>
            <person name="Sunagawa S."/>
            <person name="Hentschel U."/>
            <person name="Merten C."/>
            <person name="Patil K.R."/>
            <person name="Benes V."/>
            <person name="Bork P."/>
        </authorList>
    </citation>
    <scope>NUCLEOTIDE SEQUENCE [LARGE SCALE GENOMIC DNA]</scope>
    <source>
        <strain evidence="2 3">HDS1380</strain>
    </source>
</reference>
<keyword evidence="3" id="KW-1185">Reference proteome</keyword>
<accession>A0A4V1QUM6</accession>
<dbReference type="GO" id="GO:0016853">
    <property type="term" value="F:isomerase activity"/>
    <property type="evidence" value="ECO:0007669"/>
    <property type="project" value="UniProtKB-KW"/>
</dbReference>
<dbReference type="PANTHER" id="PTHR12110">
    <property type="entry name" value="HYDROXYPYRUVATE ISOMERASE"/>
    <property type="match status" value="1"/>
</dbReference>
<dbReference type="SUPFAM" id="SSF51658">
    <property type="entry name" value="Xylose isomerase-like"/>
    <property type="match status" value="1"/>
</dbReference>
<feature type="domain" description="Xylose isomerase-like TIM barrel" evidence="1">
    <location>
        <begin position="20"/>
        <end position="306"/>
    </location>
</feature>
<dbReference type="Proteomes" id="UP000291269">
    <property type="component" value="Unassembled WGS sequence"/>
</dbReference>
<dbReference type="Pfam" id="PF01261">
    <property type="entry name" value="AP_endonuc_2"/>
    <property type="match status" value="1"/>
</dbReference>
<evidence type="ECO:0000313" key="3">
    <source>
        <dbReference type="Proteomes" id="UP000291269"/>
    </source>
</evidence>
<dbReference type="AlphaFoldDB" id="A0A4V1QUM6"/>
<comment type="caution">
    <text evidence="2">The sequence shown here is derived from an EMBL/GenBank/DDBJ whole genome shotgun (WGS) entry which is preliminary data.</text>
</comment>
<keyword evidence="2" id="KW-0413">Isomerase</keyword>
<dbReference type="RefSeq" id="WP_129227418.1">
    <property type="nucleotide sequence ID" value="NZ_SDOZ01000005.1"/>
</dbReference>
<dbReference type="PANTHER" id="PTHR12110:SF21">
    <property type="entry name" value="XYLOSE ISOMERASE-LIKE TIM BARREL DOMAIN-CONTAINING PROTEIN"/>
    <property type="match status" value="1"/>
</dbReference>
<evidence type="ECO:0000313" key="2">
    <source>
        <dbReference type="EMBL" id="RXZ57960.1"/>
    </source>
</evidence>
<proteinExistence type="predicted"/>
<gene>
    <name evidence="2" type="ORF">ESZ91_11465</name>
</gene>
<dbReference type="Gene3D" id="3.20.20.150">
    <property type="entry name" value="Divalent-metal-dependent TIM barrel enzymes"/>
    <property type="match status" value="1"/>
</dbReference>
<dbReference type="InterPro" id="IPR036237">
    <property type="entry name" value="Xyl_isomerase-like_sf"/>
</dbReference>